<dbReference type="PANTHER" id="PTHR43199:SF1">
    <property type="entry name" value="GLUTATHIONE HYDROLASE PROENZYME"/>
    <property type="match status" value="1"/>
</dbReference>
<accession>A0A381X9B3</accession>
<feature type="non-terminal residue" evidence="1">
    <location>
        <position position="176"/>
    </location>
</feature>
<evidence type="ECO:0008006" key="2">
    <source>
        <dbReference type="Google" id="ProtNLM"/>
    </source>
</evidence>
<organism evidence="1">
    <name type="scientific">marine metagenome</name>
    <dbReference type="NCBI Taxonomy" id="408172"/>
    <lineage>
        <taxon>unclassified sequences</taxon>
        <taxon>metagenomes</taxon>
        <taxon>ecological metagenomes</taxon>
    </lineage>
</organism>
<dbReference type="EMBL" id="UINC01014351">
    <property type="protein sequence ID" value="SVA61268.1"/>
    <property type="molecule type" value="Genomic_DNA"/>
</dbReference>
<dbReference type="PANTHER" id="PTHR43199">
    <property type="entry name" value="GLUTATHIONE HYDROLASE"/>
    <property type="match status" value="1"/>
</dbReference>
<dbReference type="InterPro" id="IPR029055">
    <property type="entry name" value="Ntn_hydrolases_N"/>
</dbReference>
<dbReference type="PRINTS" id="PR01210">
    <property type="entry name" value="GGTRANSPTASE"/>
</dbReference>
<dbReference type="AlphaFoldDB" id="A0A381X9B3"/>
<dbReference type="InterPro" id="IPR051792">
    <property type="entry name" value="GGT_bact"/>
</dbReference>
<proteinExistence type="predicted"/>
<evidence type="ECO:0000313" key="1">
    <source>
        <dbReference type="EMBL" id="SVA61268.1"/>
    </source>
</evidence>
<protein>
    <recommendedName>
        <fullName evidence="2">Gamma-glutamyltransferase</fullName>
    </recommendedName>
</protein>
<reference evidence="1" key="1">
    <citation type="submission" date="2018-05" db="EMBL/GenBank/DDBJ databases">
        <authorList>
            <person name="Lanie J.A."/>
            <person name="Ng W.-L."/>
            <person name="Kazmierczak K.M."/>
            <person name="Andrzejewski T.M."/>
            <person name="Davidsen T.M."/>
            <person name="Wayne K.J."/>
            <person name="Tettelin H."/>
            <person name="Glass J.I."/>
            <person name="Rusch D."/>
            <person name="Podicherti R."/>
            <person name="Tsui H.-C.T."/>
            <person name="Winkler M.E."/>
        </authorList>
    </citation>
    <scope>NUCLEOTIDE SEQUENCE</scope>
</reference>
<gene>
    <name evidence="1" type="ORF">METZ01_LOCUS114122</name>
</gene>
<name>A0A381X9B3_9ZZZZ</name>
<dbReference type="SUPFAM" id="SSF56235">
    <property type="entry name" value="N-terminal nucleophile aminohydrolases (Ntn hydrolases)"/>
    <property type="match status" value="1"/>
</dbReference>
<sequence length="176" mass="18642">MSISLKANGNLEDGKSYPARSDEGMVASANPLATGAGLRILRAGGNAVDAAIAVAATLNVVEPFMSGVGGIGVSLVYWAKDDQLRALDFSGNAPSGAATQLFTDERKSLGSIAMLVPGNLAGWWEMHQSYGSKEWEVLFKDAIEFAQEGFQLTRFGGEMIQNSVPRLSNFPSSKIL</sequence>
<dbReference type="Pfam" id="PF01019">
    <property type="entry name" value="G_glu_transpept"/>
    <property type="match status" value="1"/>
</dbReference>